<protein>
    <submittedName>
        <fullName evidence="3">Alpha/beta hydrolase</fullName>
    </submittedName>
</protein>
<evidence type="ECO:0000256" key="1">
    <source>
        <dbReference type="SAM" id="SignalP"/>
    </source>
</evidence>
<evidence type="ECO:0000313" key="3">
    <source>
        <dbReference type="EMBL" id="GGZ53178.1"/>
    </source>
</evidence>
<dbReference type="InterPro" id="IPR000073">
    <property type="entry name" value="AB_hydrolase_1"/>
</dbReference>
<reference evidence="3" key="1">
    <citation type="journal article" date="2014" name="Int. J. Syst. Evol. Microbiol.">
        <title>Complete genome sequence of Corynebacterium casei LMG S-19264T (=DSM 44701T), isolated from a smear-ripened cheese.</title>
        <authorList>
            <consortium name="US DOE Joint Genome Institute (JGI-PGF)"/>
            <person name="Walter F."/>
            <person name="Albersmeier A."/>
            <person name="Kalinowski J."/>
            <person name="Ruckert C."/>
        </authorList>
    </citation>
    <scope>NUCLEOTIDE SEQUENCE</scope>
    <source>
        <strain evidence="3">KCTC 32337</strain>
    </source>
</reference>
<dbReference type="RefSeq" id="WP_191865403.1">
    <property type="nucleotide sequence ID" value="NZ_BMZC01000002.1"/>
</dbReference>
<reference evidence="3" key="2">
    <citation type="submission" date="2020-09" db="EMBL/GenBank/DDBJ databases">
        <authorList>
            <person name="Sun Q."/>
            <person name="Kim S."/>
        </authorList>
    </citation>
    <scope>NUCLEOTIDE SEQUENCE</scope>
    <source>
        <strain evidence="3">KCTC 32337</strain>
    </source>
</reference>
<dbReference type="AlphaFoldDB" id="A0A8H9I7V5"/>
<accession>A0A8H9I7V5</accession>
<dbReference type="PANTHER" id="PTHR43798:SF33">
    <property type="entry name" value="HYDROLASE, PUTATIVE (AFU_ORTHOLOGUE AFUA_2G14860)-RELATED"/>
    <property type="match status" value="1"/>
</dbReference>
<dbReference type="InterPro" id="IPR050266">
    <property type="entry name" value="AB_hydrolase_sf"/>
</dbReference>
<comment type="caution">
    <text evidence="3">The sequence shown here is derived from an EMBL/GenBank/DDBJ whole genome shotgun (WGS) entry which is preliminary data.</text>
</comment>
<dbReference type="GO" id="GO:0016020">
    <property type="term" value="C:membrane"/>
    <property type="evidence" value="ECO:0007669"/>
    <property type="project" value="TreeGrafter"/>
</dbReference>
<dbReference type="Gene3D" id="3.40.50.1820">
    <property type="entry name" value="alpha/beta hydrolase"/>
    <property type="match status" value="1"/>
</dbReference>
<organism evidence="3 4">
    <name type="scientific">Paraglaciecola chathamensis</name>
    <dbReference type="NCBI Taxonomy" id="368405"/>
    <lineage>
        <taxon>Bacteria</taxon>
        <taxon>Pseudomonadati</taxon>
        <taxon>Pseudomonadota</taxon>
        <taxon>Gammaproteobacteria</taxon>
        <taxon>Alteromonadales</taxon>
        <taxon>Alteromonadaceae</taxon>
        <taxon>Paraglaciecola</taxon>
    </lineage>
</organism>
<evidence type="ECO:0000313" key="4">
    <source>
        <dbReference type="Proteomes" id="UP000622604"/>
    </source>
</evidence>
<gene>
    <name evidence="3" type="ORF">GCM10011274_09080</name>
</gene>
<feature type="signal peptide" evidence="1">
    <location>
        <begin position="1"/>
        <end position="18"/>
    </location>
</feature>
<dbReference type="SUPFAM" id="SSF53474">
    <property type="entry name" value="alpha/beta-Hydrolases"/>
    <property type="match status" value="1"/>
</dbReference>
<evidence type="ECO:0000259" key="2">
    <source>
        <dbReference type="Pfam" id="PF00561"/>
    </source>
</evidence>
<keyword evidence="1" id="KW-0732">Signal</keyword>
<proteinExistence type="predicted"/>
<dbReference type="InterPro" id="IPR029058">
    <property type="entry name" value="AB_hydrolase_fold"/>
</dbReference>
<dbReference type="EMBL" id="BMZC01000002">
    <property type="protein sequence ID" value="GGZ53178.1"/>
    <property type="molecule type" value="Genomic_DNA"/>
</dbReference>
<dbReference type="PANTHER" id="PTHR43798">
    <property type="entry name" value="MONOACYLGLYCEROL LIPASE"/>
    <property type="match status" value="1"/>
</dbReference>
<name>A0A8H9I7V5_9ALTE</name>
<dbReference type="Proteomes" id="UP000622604">
    <property type="component" value="Unassembled WGS sequence"/>
</dbReference>
<feature type="chain" id="PRO_5034380569" evidence="1">
    <location>
        <begin position="19"/>
        <end position="344"/>
    </location>
</feature>
<dbReference type="PRINTS" id="PR00111">
    <property type="entry name" value="ABHYDROLASE"/>
</dbReference>
<dbReference type="GO" id="GO:0047372">
    <property type="term" value="F:monoacylglycerol lipase activity"/>
    <property type="evidence" value="ECO:0007669"/>
    <property type="project" value="TreeGrafter"/>
</dbReference>
<dbReference type="Pfam" id="PF00561">
    <property type="entry name" value="Abhydrolase_1"/>
    <property type="match status" value="1"/>
</dbReference>
<sequence>MRLLGLLTALVMSISVSAAPNDSQVAESSVVNGADTAPLKYDATLSDFSYPFDVEYFTVESQGQSLDMAYMYLPSTDAKPVVVLLHGKNFNGAYWQRTARYLHQQGYGVLIPDQIGFGKSAKPTEYQYSFAALASHTKALMSSLDIKKSIILGHSMGGMLASRFALLYPESTSKLLLVNPIGLENYLLYSQYKDVDFFYQQELKKTAKSIQAYQQKNYYAGQWNQRYAELTYFMIGQVQGPDKDTIAQVNALTYDMIFTQPVIDEFSHIKVPTRLILGTRDRTAPGRNWQKAGNTYELGRYDKLGERVVHTLQDAKLYQLSGLGHLPQVEDFDRFKAVLTQALQ</sequence>
<keyword evidence="3" id="KW-0378">Hydrolase</keyword>
<feature type="domain" description="AB hydrolase-1" evidence="2">
    <location>
        <begin position="80"/>
        <end position="220"/>
    </location>
</feature>
<dbReference type="GO" id="GO:0046464">
    <property type="term" value="P:acylglycerol catabolic process"/>
    <property type="evidence" value="ECO:0007669"/>
    <property type="project" value="TreeGrafter"/>
</dbReference>